<comment type="cofactor">
    <cofactor evidence="1">
        <name>K(+)</name>
        <dbReference type="ChEBI" id="CHEBI:29103"/>
    </cofactor>
</comment>
<comment type="similarity">
    <text evidence="3">Belongs to the pyruvate kinase family.</text>
</comment>
<evidence type="ECO:0000256" key="10">
    <source>
        <dbReference type="ARBA" id="ARBA00022842"/>
    </source>
</evidence>
<evidence type="ECO:0000256" key="6">
    <source>
        <dbReference type="ARBA" id="ARBA00022723"/>
    </source>
</evidence>
<dbReference type="InterPro" id="IPR015813">
    <property type="entry name" value="Pyrv/PenolPyrv_kinase-like_dom"/>
</dbReference>
<dbReference type="Proteomes" id="UP000825935">
    <property type="component" value="Chromosome 3"/>
</dbReference>
<keyword evidence="8" id="KW-0418">Kinase</keyword>
<dbReference type="GO" id="GO:0030955">
    <property type="term" value="F:potassium ion binding"/>
    <property type="evidence" value="ECO:0007669"/>
    <property type="project" value="InterPro"/>
</dbReference>
<dbReference type="GO" id="GO:0005524">
    <property type="term" value="F:ATP binding"/>
    <property type="evidence" value="ECO:0007669"/>
    <property type="project" value="UniProtKB-KW"/>
</dbReference>
<evidence type="ECO:0000313" key="15">
    <source>
        <dbReference type="Proteomes" id="UP000825935"/>
    </source>
</evidence>
<proteinExistence type="inferred from homology"/>
<evidence type="ECO:0000256" key="9">
    <source>
        <dbReference type="ARBA" id="ARBA00022840"/>
    </source>
</evidence>
<keyword evidence="5" id="KW-0808">Transferase</keyword>
<evidence type="ECO:0000256" key="5">
    <source>
        <dbReference type="ARBA" id="ARBA00022679"/>
    </source>
</evidence>
<evidence type="ECO:0000256" key="3">
    <source>
        <dbReference type="ARBA" id="ARBA00008663"/>
    </source>
</evidence>
<keyword evidence="10" id="KW-0460">Magnesium</keyword>
<dbReference type="SUPFAM" id="SSF51621">
    <property type="entry name" value="Phosphoenolpyruvate/pyruvate domain"/>
    <property type="match status" value="1"/>
</dbReference>
<comment type="caution">
    <text evidence="14">The sequence shown here is derived from an EMBL/GenBank/DDBJ whole genome shotgun (WGS) entry which is preliminary data.</text>
</comment>
<dbReference type="PANTHER" id="PTHR11817">
    <property type="entry name" value="PYRUVATE KINASE"/>
    <property type="match status" value="1"/>
</dbReference>
<evidence type="ECO:0000256" key="1">
    <source>
        <dbReference type="ARBA" id="ARBA00001958"/>
    </source>
</evidence>
<keyword evidence="15" id="KW-1185">Reference proteome</keyword>
<evidence type="ECO:0000256" key="4">
    <source>
        <dbReference type="ARBA" id="ARBA00012142"/>
    </source>
</evidence>
<dbReference type="OrthoDB" id="108365at2759"/>
<sequence>MTKIIGTLGPKSCSVEVIEACLKVGMSVARFDFSWGSDEYHKTTLENLKKAVKNTKKLCAVMLDTVGPTLQVFNKSEKPIDLEADATVIITPDTLKEASSEILPINYADIAKAVKLGDTIIVG</sequence>
<evidence type="ECO:0000259" key="13">
    <source>
        <dbReference type="Pfam" id="PF00224"/>
    </source>
</evidence>
<keyword evidence="11" id="KW-0324">Glycolysis</keyword>
<evidence type="ECO:0000256" key="7">
    <source>
        <dbReference type="ARBA" id="ARBA00022741"/>
    </source>
</evidence>
<organism evidence="14 15">
    <name type="scientific">Ceratopteris richardii</name>
    <name type="common">Triangle waterfern</name>
    <dbReference type="NCBI Taxonomy" id="49495"/>
    <lineage>
        <taxon>Eukaryota</taxon>
        <taxon>Viridiplantae</taxon>
        <taxon>Streptophyta</taxon>
        <taxon>Embryophyta</taxon>
        <taxon>Tracheophyta</taxon>
        <taxon>Polypodiopsida</taxon>
        <taxon>Polypodiidae</taxon>
        <taxon>Polypodiales</taxon>
        <taxon>Pteridineae</taxon>
        <taxon>Pteridaceae</taxon>
        <taxon>Parkerioideae</taxon>
        <taxon>Ceratopteris</taxon>
    </lineage>
</organism>
<reference evidence="14" key="1">
    <citation type="submission" date="2021-08" db="EMBL/GenBank/DDBJ databases">
        <title>WGS assembly of Ceratopteris richardii.</title>
        <authorList>
            <person name="Marchant D.B."/>
            <person name="Chen G."/>
            <person name="Jenkins J."/>
            <person name="Shu S."/>
            <person name="Leebens-Mack J."/>
            <person name="Grimwood J."/>
            <person name="Schmutz J."/>
            <person name="Soltis P."/>
            <person name="Soltis D."/>
            <person name="Chen Z.-H."/>
        </authorList>
    </citation>
    <scope>NUCLEOTIDE SEQUENCE</scope>
    <source>
        <strain evidence="14">Whitten #5841</strain>
        <tissue evidence="14">Leaf</tissue>
    </source>
</reference>
<evidence type="ECO:0000256" key="11">
    <source>
        <dbReference type="ARBA" id="ARBA00023152"/>
    </source>
</evidence>
<keyword evidence="12" id="KW-0670">Pyruvate</keyword>
<dbReference type="GO" id="GO:0000287">
    <property type="term" value="F:magnesium ion binding"/>
    <property type="evidence" value="ECO:0007669"/>
    <property type="project" value="InterPro"/>
</dbReference>
<dbReference type="GO" id="GO:0004743">
    <property type="term" value="F:pyruvate kinase activity"/>
    <property type="evidence" value="ECO:0007669"/>
    <property type="project" value="UniProtKB-EC"/>
</dbReference>
<dbReference type="EMBL" id="CM035408">
    <property type="protein sequence ID" value="KAH7442568.1"/>
    <property type="molecule type" value="Genomic_DNA"/>
</dbReference>
<dbReference type="OMA" id="GPELRIF"/>
<dbReference type="Gene3D" id="2.40.33.10">
    <property type="entry name" value="PK beta-barrel domain-like"/>
    <property type="match status" value="1"/>
</dbReference>
<dbReference type="InterPro" id="IPR015806">
    <property type="entry name" value="Pyrv_Knase_insert_dom_sf"/>
</dbReference>
<dbReference type="GO" id="GO:0016301">
    <property type="term" value="F:kinase activity"/>
    <property type="evidence" value="ECO:0007669"/>
    <property type="project" value="UniProtKB-KW"/>
</dbReference>
<dbReference type="EC" id="2.7.1.40" evidence="4"/>
<dbReference type="Gene3D" id="3.20.20.60">
    <property type="entry name" value="Phosphoenolpyruvate-binding domains"/>
    <property type="match status" value="1"/>
</dbReference>
<dbReference type="InterPro" id="IPR001697">
    <property type="entry name" value="Pyr_Knase"/>
</dbReference>
<dbReference type="Pfam" id="PF00224">
    <property type="entry name" value="PK"/>
    <property type="match status" value="1"/>
</dbReference>
<accession>A0A8T2V682</accession>
<comment type="pathway">
    <text evidence="2">Carbohydrate degradation; glycolysis; pyruvate from D-glyceraldehyde 3-phosphate: step 5/5.</text>
</comment>
<keyword evidence="7" id="KW-0547">Nucleotide-binding</keyword>
<evidence type="ECO:0000256" key="2">
    <source>
        <dbReference type="ARBA" id="ARBA00004997"/>
    </source>
</evidence>
<evidence type="ECO:0000313" key="14">
    <source>
        <dbReference type="EMBL" id="KAH7442568.1"/>
    </source>
</evidence>
<keyword evidence="9" id="KW-0067">ATP-binding</keyword>
<keyword evidence="6" id="KW-0479">Metal-binding</keyword>
<evidence type="ECO:0000256" key="8">
    <source>
        <dbReference type="ARBA" id="ARBA00022777"/>
    </source>
</evidence>
<dbReference type="InterPro" id="IPR040442">
    <property type="entry name" value="Pyrv_kinase-like_dom_sf"/>
</dbReference>
<dbReference type="AlphaFoldDB" id="A0A8T2V682"/>
<protein>
    <recommendedName>
        <fullName evidence="4">pyruvate kinase</fullName>
        <ecNumber evidence="4">2.7.1.40</ecNumber>
    </recommendedName>
</protein>
<gene>
    <name evidence="14" type="ORF">KP509_03G094800</name>
</gene>
<evidence type="ECO:0000256" key="12">
    <source>
        <dbReference type="ARBA" id="ARBA00023317"/>
    </source>
</evidence>
<feature type="domain" description="Pyruvate kinase barrel" evidence="13">
    <location>
        <begin position="2"/>
        <end position="122"/>
    </location>
</feature>
<dbReference type="InterPro" id="IPR015793">
    <property type="entry name" value="Pyrv_Knase_brl"/>
</dbReference>
<name>A0A8T2V682_CERRI</name>